<sequence>MTKKLDADSFARQVAAPLQPVVDFNGAAGVTQTPLPAQQQMAAPLKRALGIDQPRKTP</sequence>
<evidence type="ECO:0000256" key="1">
    <source>
        <dbReference type="SAM" id="MobiDB-lite"/>
    </source>
</evidence>
<dbReference type="Proteomes" id="UP001430990">
    <property type="component" value="Chromosome"/>
</dbReference>
<dbReference type="EMBL" id="CP088100">
    <property type="protein sequence ID" value="UFW82847.1"/>
    <property type="molecule type" value="Genomic_DNA"/>
</dbReference>
<protein>
    <submittedName>
        <fullName evidence="2">Uncharacterized protein</fullName>
    </submittedName>
</protein>
<proteinExistence type="predicted"/>
<evidence type="ECO:0000313" key="3">
    <source>
        <dbReference type="Proteomes" id="UP001430990"/>
    </source>
</evidence>
<reference evidence="2" key="1">
    <citation type="submission" date="2021-11" db="EMBL/GenBank/DDBJ databases">
        <title>Australian commercial rhizobial inoculants.</title>
        <authorList>
            <person name="Kohlmeier M.G."/>
            <person name="O'Hara G.W."/>
            <person name="Colombi E."/>
            <person name="Ramsay J.P."/>
            <person name="Terpolilli J."/>
        </authorList>
    </citation>
    <scope>NUCLEOTIDE SEQUENCE</scope>
    <source>
        <strain evidence="2">CC829</strain>
    </source>
</reference>
<evidence type="ECO:0000313" key="2">
    <source>
        <dbReference type="EMBL" id="UFW82847.1"/>
    </source>
</evidence>
<name>A0ABY3QAD7_9BRAD</name>
<dbReference type="RefSeq" id="WP_231141919.1">
    <property type="nucleotide sequence ID" value="NZ_CP088100.1"/>
</dbReference>
<gene>
    <name evidence="2" type="ORF">BjapCC829_22930</name>
</gene>
<organism evidence="2 3">
    <name type="scientific">Bradyrhizobium barranii</name>
    <dbReference type="NCBI Taxonomy" id="2992140"/>
    <lineage>
        <taxon>Bacteria</taxon>
        <taxon>Pseudomonadati</taxon>
        <taxon>Pseudomonadota</taxon>
        <taxon>Alphaproteobacteria</taxon>
        <taxon>Hyphomicrobiales</taxon>
        <taxon>Nitrobacteraceae</taxon>
        <taxon>Bradyrhizobium</taxon>
    </lineage>
</organism>
<feature type="region of interest" description="Disordered" evidence="1">
    <location>
        <begin position="33"/>
        <end position="58"/>
    </location>
</feature>
<accession>A0ABY3QAD7</accession>
<keyword evidence="3" id="KW-1185">Reference proteome</keyword>